<dbReference type="Proteomes" id="UP000814243">
    <property type="component" value="Unassembled WGS sequence"/>
</dbReference>
<sequence>MLLSDKALAKKGRGASHQIVCNEKKLAVVKWYDNKVVTLVSSFVDSHPKEKIKRYSKETKSRVDVDCPQIVKQYNAHMGGVDLADMSVSSL</sequence>
<evidence type="ECO:0000259" key="1">
    <source>
        <dbReference type="Pfam" id="PF13843"/>
    </source>
</evidence>
<protein>
    <recommendedName>
        <fullName evidence="1">PiggyBac transposable element-derived protein domain-containing protein</fullName>
    </recommendedName>
</protein>
<evidence type="ECO:0000313" key="3">
    <source>
        <dbReference type="Proteomes" id="UP000814243"/>
    </source>
</evidence>
<accession>A0A922M9T2</accession>
<reference evidence="2" key="1">
    <citation type="journal article" date="2021" name="G3 (Bethesda)">
        <title>Genome and transcriptome analysis of the beet armyworm Spodoptera exigua reveals targets for pest control. .</title>
        <authorList>
            <person name="Simon S."/>
            <person name="Breeschoten T."/>
            <person name="Jansen H.J."/>
            <person name="Dirks R.P."/>
            <person name="Schranz M.E."/>
            <person name="Ros V.I.D."/>
        </authorList>
    </citation>
    <scope>NUCLEOTIDE SEQUENCE</scope>
    <source>
        <strain evidence="2">TB_SE_WUR_2020</strain>
    </source>
</reference>
<feature type="domain" description="PiggyBac transposable element-derived protein" evidence="1">
    <location>
        <begin position="9"/>
        <end position="88"/>
    </location>
</feature>
<organism evidence="2 3">
    <name type="scientific">Spodoptera exigua</name>
    <name type="common">Beet armyworm</name>
    <name type="synonym">Noctua fulgens</name>
    <dbReference type="NCBI Taxonomy" id="7107"/>
    <lineage>
        <taxon>Eukaryota</taxon>
        <taxon>Metazoa</taxon>
        <taxon>Ecdysozoa</taxon>
        <taxon>Arthropoda</taxon>
        <taxon>Hexapoda</taxon>
        <taxon>Insecta</taxon>
        <taxon>Pterygota</taxon>
        <taxon>Neoptera</taxon>
        <taxon>Endopterygota</taxon>
        <taxon>Lepidoptera</taxon>
        <taxon>Glossata</taxon>
        <taxon>Ditrysia</taxon>
        <taxon>Noctuoidea</taxon>
        <taxon>Noctuidae</taxon>
        <taxon>Amphipyrinae</taxon>
        <taxon>Spodoptera</taxon>
    </lineage>
</organism>
<proteinExistence type="predicted"/>
<dbReference type="PANTHER" id="PTHR47272">
    <property type="entry name" value="DDE_TNP_1_7 DOMAIN-CONTAINING PROTEIN"/>
    <property type="match status" value="1"/>
</dbReference>
<dbReference type="Pfam" id="PF13843">
    <property type="entry name" value="DDE_Tnp_1_7"/>
    <property type="match status" value="1"/>
</dbReference>
<dbReference type="PANTHER" id="PTHR47272:SF1">
    <property type="entry name" value="PIGGYBAC TRANSPOSABLE ELEMENT-DERIVED PROTEIN 3-LIKE"/>
    <property type="match status" value="1"/>
</dbReference>
<name>A0A922M9T2_SPOEX</name>
<dbReference type="InterPro" id="IPR029526">
    <property type="entry name" value="PGBD"/>
</dbReference>
<dbReference type="AlphaFoldDB" id="A0A922M9T2"/>
<evidence type="ECO:0000313" key="2">
    <source>
        <dbReference type="EMBL" id="KAH9632995.1"/>
    </source>
</evidence>
<comment type="caution">
    <text evidence="2">The sequence shown here is derived from an EMBL/GenBank/DDBJ whole genome shotgun (WGS) entry which is preliminary data.</text>
</comment>
<gene>
    <name evidence="2" type="ORF">HF086_000355</name>
</gene>
<dbReference type="EMBL" id="JACEFF010000675">
    <property type="protein sequence ID" value="KAH9632995.1"/>
    <property type="molecule type" value="Genomic_DNA"/>
</dbReference>